<dbReference type="EMBL" id="JBFRUW010000003">
    <property type="protein sequence ID" value="MFA0566995.1"/>
    <property type="molecule type" value="Genomic_DNA"/>
</dbReference>
<evidence type="ECO:0000313" key="4">
    <source>
        <dbReference type="Proteomes" id="UP001570417"/>
    </source>
</evidence>
<evidence type="ECO:0000256" key="1">
    <source>
        <dbReference type="SAM" id="Phobius"/>
    </source>
</evidence>
<organism evidence="3 4">
    <name type="scientific">Vibrio gallaecicus</name>
    <dbReference type="NCBI Taxonomy" id="552386"/>
    <lineage>
        <taxon>Bacteria</taxon>
        <taxon>Pseudomonadati</taxon>
        <taxon>Pseudomonadota</taxon>
        <taxon>Gammaproteobacteria</taxon>
        <taxon>Vibrionales</taxon>
        <taxon>Vibrionaceae</taxon>
        <taxon>Vibrio</taxon>
    </lineage>
</organism>
<gene>
    <name evidence="3" type="ORF">AB4566_01750</name>
</gene>
<dbReference type="Gene3D" id="1.10.3210.10">
    <property type="entry name" value="Hypothetical protein af1432"/>
    <property type="match status" value="2"/>
</dbReference>
<feature type="transmembrane region" description="Helical" evidence="1">
    <location>
        <begin position="12"/>
        <end position="39"/>
    </location>
</feature>
<keyword evidence="1" id="KW-1133">Transmembrane helix</keyword>
<dbReference type="SMART" id="SM00062">
    <property type="entry name" value="PBPb"/>
    <property type="match status" value="1"/>
</dbReference>
<comment type="caution">
    <text evidence="3">The sequence shown here is derived from an EMBL/GenBank/DDBJ whole genome shotgun (WGS) entry which is preliminary data.</text>
</comment>
<proteinExistence type="predicted"/>
<feature type="domain" description="HD-GYP" evidence="2">
    <location>
        <begin position="821"/>
        <end position="1039"/>
    </location>
</feature>
<evidence type="ECO:0000313" key="3">
    <source>
        <dbReference type="EMBL" id="MFA0566995.1"/>
    </source>
</evidence>
<dbReference type="PANTHER" id="PTHR43155:SF2">
    <property type="entry name" value="CYCLIC DI-GMP PHOSPHODIESTERASE PA4108"/>
    <property type="match status" value="1"/>
</dbReference>
<name>A0ABV4N6H7_9VIBR</name>
<dbReference type="Gene3D" id="6.10.340.10">
    <property type="match status" value="1"/>
</dbReference>
<dbReference type="InterPro" id="IPR003607">
    <property type="entry name" value="HD/PDEase_dom"/>
</dbReference>
<protein>
    <submittedName>
        <fullName evidence="3">HD domain-containing phosphohydrolase</fullName>
    </submittedName>
</protein>
<dbReference type="PROSITE" id="PS51832">
    <property type="entry name" value="HD_GYP"/>
    <property type="match status" value="1"/>
</dbReference>
<dbReference type="Gene3D" id="3.30.450.20">
    <property type="entry name" value="PAS domain"/>
    <property type="match status" value="1"/>
</dbReference>
<dbReference type="InterPro" id="IPR001638">
    <property type="entry name" value="Solute-binding_3/MltF_N"/>
</dbReference>
<keyword evidence="1" id="KW-0812">Transmembrane</keyword>
<dbReference type="SUPFAM" id="SSF109604">
    <property type="entry name" value="HD-domain/PDEase-like"/>
    <property type="match status" value="2"/>
</dbReference>
<sequence length="1058" mass="120228">MDKVYRDNKKFSIRLTVGGMFILATIITAMLAISLQYYFNNKLATENTLTKYSIIANNISDYVKDSDGESSYTTKLLASILRATDSELDRVTMRNIFSDVLNNNPHIYSVYVGGQDDNFYQLINLESSPIVREKINASPQDRWVVIHVFNEGTKRLKQTHFLDESFQERYMTSVDSNYFPTQRPWFKSASDEVYKTQPYLFQHLKITGQTFSIELPRYKQVLGVDVLLSSMSDRMKSILASSGPTTGVEAFVFRRNGEVIATNLAPDYSDKMPAGKTLVLSDEQKALVNGARSLKVSNQNAWGPMDYAISGEPRGYAVDLLNELSKSTGLQFEFINGFTWSELLQQYTDGSLDVLHSLQNNNQGYAVGDFSDPIYHLPFALAAKKSFGEINSLNQLSDKKLGILTGWSIVPKFRDLYPDIELVEFSTINEIIDALKADEISAFIDTSAILQSAVKQYFLADVTVNQGVAELDNNFPTAYHILMKSQDKEIVDIINLAIANITPEQRQYLDDKWLNLKNKKAKEDMRRVPYLELYELAHSESTHGQLLKRTVSGVDKYIYITPTRDHVNGEYFAVLIAESVVLAQVMDKVTKSVLITGAFLLCLLPLAWRFGSPIVDPIKDLIDQTQLIKDRQYDEVKQSDTRISEIWELSAAIVEMSKEIKRHEEAQEAFVEAFIKLIAQAIDDKSAYTAGHCNRVPELGLMLVDAAEKCDTGIFESFQFENDDERREFRIAAWLHDCGKITTPEHIVDKGSKLEANYNRIHEVRTRFEVLWRDAEITALKKKLEGVESTEVIEVDLAAKQLQLKADFEFIATSNVGGEFMSNDKVVRIQEIAQITWMRNFDDALGLSPIEELNKVTHSSLPAVEPLLSDKPEHIVKRDRPLEFDPKHGIKMDVPEHLYNMGEVYNLSIARGTLTPEDRFKINEHMLSTIKMLENLPFPKELSRVPRYASTHHETLKGTGYPRKLTAEDLSIPERILVISDIFEALTAADRPYKKAKPISIAVDIMYKMALDEHLDMELFRLFLSSGTHVRYAQEYLKPEQIDFVDINKYFAPLAKAG</sequence>
<evidence type="ECO:0000259" key="2">
    <source>
        <dbReference type="PROSITE" id="PS51832"/>
    </source>
</evidence>
<reference evidence="3 4" key="1">
    <citation type="journal article" date="2024" name="ISME J.">
        <title>Tailless and filamentous prophages are predominant in marine Vibrio.</title>
        <authorList>
            <person name="Steensen K."/>
            <person name="Seneca J."/>
            <person name="Bartlau N."/>
            <person name="Yu X.A."/>
            <person name="Hussain F.A."/>
            <person name="Polz M.F."/>
        </authorList>
    </citation>
    <scope>NUCLEOTIDE SEQUENCE [LARGE SCALE GENOMIC DNA]</scope>
    <source>
        <strain evidence="3 4">10N.222.51.A1</strain>
    </source>
</reference>
<dbReference type="Pfam" id="PF13487">
    <property type="entry name" value="HD_5"/>
    <property type="match status" value="1"/>
</dbReference>
<keyword evidence="4" id="KW-1185">Reference proteome</keyword>
<dbReference type="SUPFAM" id="SSF53850">
    <property type="entry name" value="Periplasmic binding protein-like II"/>
    <property type="match status" value="1"/>
</dbReference>
<dbReference type="Pfam" id="PF00497">
    <property type="entry name" value="SBP_bac_3"/>
    <property type="match status" value="1"/>
</dbReference>
<dbReference type="Proteomes" id="UP001570417">
    <property type="component" value="Unassembled WGS sequence"/>
</dbReference>
<dbReference type="CDD" id="cd00077">
    <property type="entry name" value="HDc"/>
    <property type="match status" value="1"/>
</dbReference>
<dbReference type="RefSeq" id="WP_372264640.1">
    <property type="nucleotide sequence ID" value="NZ_JBFRUW010000003.1"/>
</dbReference>
<accession>A0ABV4N6H7</accession>
<dbReference type="CDD" id="cd01007">
    <property type="entry name" value="PBP2_BvgS_HisK_like"/>
    <property type="match status" value="1"/>
</dbReference>
<keyword evidence="1" id="KW-0472">Membrane</keyword>
<dbReference type="PANTHER" id="PTHR43155">
    <property type="entry name" value="CYCLIC DI-GMP PHOSPHODIESTERASE PA4108-RELATED"/>
    <property type="match status" value="1"/>
</dbReference>
<dbReference type="Gene3D" id="3.40.190.10">
    <property type="entry name" value="Periplasmic binding protein-like II"/>
    <property type="match status" value="2"/>
</dbReference>
<dbReference type="InterPro" id="IPR037522">
    <property type="entry name" value="HD_GYP_dom"/>
</dbReference>